<evidence type="ECO:0000256" key="1">
    <source>
        <dbReference type="SAM" id="MobiDB-lite"/>
    </source>
</evidence>
<name>A0A2P4YFM3_9STRA</name>
<feature type="region of interest" description="Disordered" evidence="1">
    <location>
        <begin position="339"/>
        <end position="441"/>
    </location>
</feature>
<feature type="compositionally biased region" description="Basic and acidic residues" evidence="1">
    <location>
        <begin position="514"/>
        <end position="527"/>
    </location>
</feature>
<dbReference type="AlphaFoldDB" id="A0A2P4YFM3"/>
<feature type="compositionally biased region" description="Low complexity" evidence="1">
    <location>
        <begin position="422"/>
        <end position="431"/>
    </location>
</feature>
<keyword evidence="3" id="KW-1185">Reference proteome</keyword>
<reference evidence="2 3" key="1">
    <citation type="journal article" date="2017" name="Genome Biol. Evol.">
        <title>Phytophthora megakarya and P. palmivora, closely related causal agents of cacao black pod rot, underwent increases in genome sizes and gene numbers by different mechanisms.</title>
        <authorList>
            <person name="Ali S.S."/>
            <person name="Shao J."/>
            <person name="Lary D.J."/>
            <person name="Kronmiller B."/>
            <person name="Shen D."/>
            <person name="Strem M.D."/>
            <person name="Amoako-Attah I."/>
            <person name="Akrofi A.Y."/>
            <person name="Begoude B.A."/>
            <person name="Ten Hoopen G.M."/>
            <person name="Coulibaly K."/>
            <person name="Kebe B.I."/>
            <person name="Melnick R.L."/>
            <person name="Guiltinan M.J."/>
            <person name="Tyler B.M."/>
            <person name="Meinhardt L.W."/>
            <person name="Bailey B.A."/>
        </authorList>
    </citation>
    <scope>NUCLEOTIDE SEQUENCE [LARGE SCALE GENOMIC DNA]</scope>
    <source>
        <strain evidence="3">sbr112.9</strain>
    </source>
</reference>
<feature type="compositionally biased region" description="Polar residues" evidence="1">
    <location>
        <begin position="349"/>
        <end position="361"/>
    </location>
</feature>
<proteinExistence type="predicted"/>
<dbReference type="EMBL" id="NCKW01003411">
    <property type="protein sequence ID" value="POM76627.1"/>
    <property type="molecule type" value="Genomic_DNA"/>
</dbReference>
<evidence type="ECO:0000313" key="2">
    <source>
        <dbReference type="EMBL" id="POM76627.1"/>
    </source>
</evidence>
<feature type="region of interest" description="Disordered" evidence="1">
    <location>
        <begin position="103"/>
        <end position="127"/>
    </location>
</feature>
<sequence length="527" mass="57725">MDGLKVSPSHPQLFRVHVNTIEELIQIALQEEYNHRQARTPTSVRQGHNVSTDAVQGAPAAGTSTGPVPMELGTDVQSSIRCCGCGHMQRACPEGGQRKFLFRPKGLNGQWPKPRPKSQGNSRGGAPYWRRFKSPWSAGGTRHGGLAPENLGALETRKISGRLLVVHASERAYGDPFRILIDSGVLTKCARRQAVELDFRSGQLEQDRTNKVFAYISNTICEDMKNRSLDIDNQVAEIFTAILILNFPVTSDRYPMSPLASRMRTYLFAENMTISCGIKRKFGSGLLEQMRVLLCECNMGCAVDGCQEADELKRDPCSVGGKLTHHLCAIGVFEGADSAPNERWASTPAAVSSTPDTSTYSRDPPPNIWAGSDSDFVPSPVLPADDTTATEERVSKLRKTSAASKAVKSKMKKAPSTKAGQPSTGLLLSTPTSPPASPVSELGVSLSVRHSQKDGTTDDVWDLVHSLDRPYTKRDPWKPSPVQYRNICIFHPSTDKDKPLQLGDTLRNTKHASHTKDHIKSKHADHL</sequence>
<gene>
    <name evidence="2" type="ORF">PHPALM_6112</name>
</gene>
<feature type="region of interest" description="Disordered" evidence="1">
    <location>
        <begin position="508"/>
        <end position="527"/>
    </location>
</feature>
<dbReference type="Proteomes" id="UP000237271">
    <property type="component" value="Unassembled WGS sequence"/>
</dbReference>
<evidence type="ECO:0000313" key="3">
    <source>
        <dbReference type="Proteomes" id="UP000237271"/>
    </source>
</evidence>
<comment type="caution">
    <text evidence="2">The sequence shown here is derived from an EMBL/GenBank/DDBJ whole genome shotgun (WGS) entry which is preliminary data.</text>
</comment>
<organism evidence="2 3">
    <name type="scientific">Phytophthora palmivora</name>
    <dbReference type="NCBI Taxonomy" id="4796"/>
    <lineage>
        <taxon>Eukaryota</taxon>
        <taxon>Sar</taxon>
        <taxon>Stramenopiles</taxon>
        <taxon>Oomycota</taxon>
        <taxon>Peronosporomycetes</taxon>
        <taxon>Peronosporales</taxon>
        <taxon>Peronosporaceae</taxon>
        <taxon>Phytophthora</taxon>
    </lineage>
</organism>
<accession>A0A2P4YFM3</accession>
<protein>
    <submittedName>
        <fullName evidence="2">Uncharacterized protein</fullName>
    </submittedName>
</protein>
<dbReference type="OrthoDB" id="183725at2759"/>